<sequence length="765" mass="84733">MERTDDSPPSGRPAWPSGRRLLGMSAVYAVLAVVGTWPAITTVHTALPGQFSDPLVHLWTMRWHKQCLLEGRLPFHSPGLQHPVGAPVGYLPPLQYQSLLYLGLSSVLSNDVLCYNIIWFLGFVLTGVGTYVLAWYVLRDGWAAALAGLLGMLGGPMTYFASGQVEQITLGWFPIFLVCWIRFVDRPSWGRLLRSSGVYLLTASSAPYYGVFAVFPAAIYLAWAAIRARRNRDRERFLPPRVCWLTAFVGLTLPALLVLFSSQIWAMTHGFAMDRSSAEFNLYKAPILSYLMPFPPKLLAGLLPERWITESGIMVFPTYLGLVTLGLLAVALLGRARFERSSYWWVVLTTCLVLSLGASVTVLGRELTLPAHWLREYGQILKPIRVPGRFAFVALPVAATIAGAGMLRLASRISSRAGRAVLGVGVMALATIDLAQVPFGTVPMPEMPACYRWIRDRAPEASIFEAPHFNAAWRLPALCTYWQSIHGLRTSAGYTADLNPVQENLLSHQSPFHAHRLAIPDYLEHPESIRFDVHGVSGPAPFDDFSWLYLKTFGFDYLVLHHRPGDYPELPVTLDALERRLAPALVFEDEEAAVYQVDRLPPPSTPVVLCAEGWRGYIWSRRGVGRIIDPVSRLALYNPQPGGPVVLAIRAMSRRPTKVVELREGEALLARWEFSGGEEQTLISPPLALSEGMHRLELRCDGVEPDVSHVPQFEEEQRPFALWVSAVGIGPTAELAASWAAGSEPESEEESEGLLARRPDGSEAR</sequence>
<feature type="transmembrane region" description="Helical" evidence="2">
    <location>
        <begin position="117"/>
        <end position="136"/>
    </location>
</feature>
<evidence type="ECO:0000313" key="3">
    <source>
        <dbReference type="EMBL" id="RUL86928.1"/>
    </source>
</evidence>
<feature type="transmembrane region" description="Helical" evidence="2">
    <location>
        <begin position="21"/>
        <end position="40"/>
    </location>
</feature>
<name>A0A432MIA2_9BACT</name>
<dbReference type="AlphaFoldDB" id="A0A432MIA2"/>
<feature type="transmembrane region" description="Helical" evidence="2">
    <location>
        <begin position="94"/>
        <end position="110"/>
    </location>
</feature>
<reference evidence="3 4" key="2">
    <citation type="submission" date="2019-01" db="EMBL/GenBank/DDBJ databases">
        <title>Tautonia sociabilis, a novel thermotolerant planctomycete of Isosphaeraceae family, isolated from a 4000 m deep subterranean habitat.</title>
        <authorList>
            <person name="Kovaleva O.L."/>
            <person name="Elcheninov A.G."/>
            <person name="Van Heerden E."/>
            <person name="Toshchakov S.V."/>
            <person name="Novikov A."/>
            <person name="Bonch-Osmolovskaya E.A."/>
            <person name="Kublanov I.V."/>
        </authorList>
    </citation>
    <scope>NUCLEOTIDE SEQUENCE [LARGE SCALE GENOMIC DNA]</scope>
    <source>
        <strain evidence="3 4">GM2012</strain>
    </source>
</reference>
<reference evidence="3 4" key="1">
    <citation type="submission" date="2018-12" db="EMBL/GenBank/DDBJ databases">
        <authorList>
            <person name="Toschakov S.V."/>
        </authorList>
    </citation>
    <scope>NUCLEOTIDE SEQUENCE [LARGE SCALE GENOMIC DNA]</scope>
    <source>
        <strain evidence="3 4">GM2012</strain>
    </source>
</reference>
<feature type="transmembrane region" description="Helical" evidence="2">
    <location>
        <begin position="345"/>
        <end position="364"/>
    </location>
</feature>
<dbReference type="RefSeq" id="WP_126726263.1">
    <property type="nucleotide sequence ID" value="NZ_RYZH01000028.1"/>
</dbReference>
<gene>
    <name evidence="3" type="ORF">TsocGM_14895</name>
</gene>
<keyword evidence="2" id="KW-0812">Transmembrane</keyword>
<accession>A0A432MIA2</accession>
<evidence type="ECO:0008006" key="5">
    <source>
        <dbReference type="Google" id="ProtNLM"/>
    </source>
</evidence>
<dbReference type="OrthoDB" id="134977at2"/>
<evidence type="ECO:0000256" key="2">
    <source>
        <dbReference type="SAM" id="Phobius"/>
    </source>
</evidence>
<feature type="transmembrane region" description="Helical" evidence="2">
    <location>
        <begin position="168"/>
        <end position="184"/>
    </location>
</feature>
<feature type="compositionally biased region" description="Basic and acidic residues" evidence="1">
    <location>
        <begin position="755"/>
        <end position="765"/>
    </location>
</feature>
<comment type="caution">
    <text evidence="3">The sequence shown here is derived from an EMBL/GenBank/DDBJ whole genome shotgun (WGS) entry which is preliminary data.</text>
</comment>
<feature type="region of interest" description="Disordered" evidence="1">
    <location>
        <begin position="736"/>
        <end position="765"/>
    </location>
</feature>
<proteinExistence type="predicted"/>
<dbReference type="Proteomes" id="UP000280296">
    <property type="component" value="Unassembled WGS sequence"/>
</dbReference>
<keyword evidence="2" id="KW-0472">Membrane</keyword>
<dbReference type="EMBL" id="RYZH01000028">
    <property type="protein sequence ID" value="RUL86928.1"/>
    <property type="molecule type" value="Genomic_DNA"/>
</dbReference>
<feature type="transmembrane region" description="Helical" evidence="2">
    <location>
        <begin position="242"/>
        <end position="266"/>
    </location>
</feature>
<feature type="transmembrane region" description="Helical" evidence="2">
    <location>
        <begin position="142"/>
        <end position="161"/>
    </location>
</feature>
<organism evidence="3 4">
    <name type="scientific">Tautonia sociabilis</name>
    <dbReference type="NCBI Taxonomy" id="2080755"/>
    <lineage>
        <taxon>Bacteria</taxon>
        <taxon>Pseudomonadati</taxon>
        <taxon>Planctomycetota</taxon>
        <taxon>Planctomycetia</taxon>
        <taxon>Isosphaerales</taxon>
        <taxon>Isosphaeraceae</taxon>
        <taxon>Tautonia</taxon>
    </lineage>
</organism>
<feature type="transmembrane region" description="Helical" evidence="2">
    <location>
        <begin position="421"/>
        <end position="439"/>
    </location>
</feature>
<keyword evidence="4" id="KW-1185">Reference proteome</keyword>
<feature type="transmembrane region" description="Helical" evidence="2">
    <location>
        <begin position="313"/>
        <end position="333"/>
    </location>
</feature>
<feature type="transmembrane region" description="Helical" evidence="2">
    <location>
        <begin position="390"/>
        <end position="409"/>
    </location>
</feature>
<protein>
    <recommendedName>
        <fullName evidence="5">Glycosyltransferase RgtA/B/C/D-like domain-containing protein</fullName>
    </recommendedName>
</protein>
<keyword evidence="2" id="KW-1133">Transmembrane helix</keyword>
<evidence type="ECO:0000313" key="4">
    <source>
        <dbReference type="Proteomes" id="UP000280296"/>
    </source>
</evidence>
<evidence type="ECO:0000256" key="1">
    <source>
        <dbReference type="SAM" id="MobiDB-lite"/>
    </source>
</evidence>
<feature type="transmembrane region" description="Helical" evidence="2">
    <location>
        <begin position="196"/>
        <end position="221"/>
    </location>
</feature>